<dbReference type="Proteomes" id="UP000177396">
    <property type="component" value="Unassembled WGS sequence"/>
</dbReference>
<dbReference type="PANTHER" id="PTHR43861">
    <property type="entry name" value="TRANS-ACONITATE 2-METHYLTRANSFERASE-RELATED"/>
    <property type="match status" value="1"/>
</dbReference>
<sequence length="335" mass="37816">MYRDFHPPGSHPEGKSKQLPITQLYQSGLCFLSLSVSEIDLLEQVLHEDMSVNFPQVNPAVPNNLLEKSEAQDYYRSVYHRMLEHWISMGNDPRRLFIGTPFNQHILDLGCGTGQITKGLIQYLNHVSGVDLAPALVEKARIEGIEAAVCNIDDQLLPFNDGQFCVVYAFDILEHLYDLNHAFEETYRVLKNGGILKMTVPVLQPDTMRSNREFHGNTIRTLGIDEALANQEPEINILPLIEWIDLLTRHHFAVLTRAWGYEWNVTPLQLRSLLTGPPGNAPNVLLTAQKIPKHIIISGQVNRGVAAGAWSNVEMDYVFQRISPSLSLNVFLDNE</sequence>
<dbReference type="InterPro" id="IPR013216">
    <property type="entry name" value="Methyltransf_11"/>
</dbReference>
<comment type="caution">
    <text evidence="2">The sequence shown here is derived from an EMBL/GenBank/DDBJ whole genome shotgun (WGS) entry which is preliminary data.</text>
</comment>
<name>A0A1F5YGN5_9BACT</name>
<dbReference type="CDD" id="cd02440">
    <property type="entry name" value="AdoMet_MTases"/>
    <property type="match status" value="1"/>
</dbReference>
<accession>A0A1F5YGN5</accession>
<dbReference type="Gene3D" id="3.40.50.150">
    <property type="entry name" value="Vaccinia Virus protein VP39"/>
    <property type="match status" value="1"/>
</dbReference>
<dbReference type="Pfam" id="PF08241">
    <property type="entry name" value="Methyltransf_11"/>
    <property type="match status" value="1"/>
</dbReference>
<dbReference type="PANTHER" id="PTHR43861:SF1">
    <property type="entry name" value="TRANS-ACONITATE 2-METHYLTRANSFERASE"/>
    <property type="match status" value="1"/>
</dbReference>
<dbReference type="EMBL" id="MFJB01000066">
    <property type="protein sequence ID" value="OGF99347.1"/>
    <property type="molecule type" value="Genomic_DNA"/>
</dbReference>
<dbReference type="InterPro" id="IPR029063">
    <property type="entry name" value="SAM-dependent_MTases_sf"/>
</dbReference>
<dbReference type="SUPFAM" id="SSF53335">
    <property type="entry name" value="S-adenosyl-L-methionine-dependent methyltransferases"/>
    <property type="match status" value="1"/>
</dbReference>
<organism evidence="2 3">
    <name type="scientific">Candidatus Gottesmanbacteria bacterium RBG_16_38_7b</name>
    <dbReference type="NCBI Taxonomy" id="1798372"/>
    <lineage>
        <taxon>Bacteria</taxon>
        <taxon>Candidatus Gottesmaniibacteriota</taxon>
    </lineage>
</organism>
<dbReference type="AlphaFoldDB" id="A0A1F5YGN5"/>
<evidence type="ECO:0000313" key="2">
    <source>
        <dbReference type="EMBL" id="OGF99347.1"/>
    </source>
</evidence>
<reference evidence="2 3" key="1">
    <citation type="journal article" date="2016" name="Nat. Commun.">
        <title>Thousands of microbial genomes shed light on interconnected biogeochemical processes in an aquifer system.</title>
        <authorList>
            <person name="Anantharaman K."/>
            <person name="Brown C.T."/>
            <person name="Hug L.A."/>
            <person name="Sharon I."/>
            <person name="Castelle C.J."/>
            <person name="Probst A.J."/>
            <person name="Thomas B.C."/>
            <person name="Singh A."/>
            <person name="Wilkins M.J."/>
            <person name="Karaoz U."/>
            <person name="Brodie E.L."/>
            <person name="Williams K.H."/>
            <person name="Hubbard S.S."/>
            <person name="Banfield J.F."/>
        </authorList>
    </citation>
    <scope>NUCLEOTIDE SEQUENCE [LARGE SCALE GENOMIC DNA]</scope>
</reference>
<protein>
    <recommendedName>
        <fullName evidence="1">Methyltransferase type 11 domain-containing protein</fullName>
    </recommendedName>
</protein>
<dbReference type="GO" id="GO:0008757">
    <property type="term" value="F:S-adenosylmethionine-dependent methyltransferase activity"/>
    <property type="evidence" value="ECO:0007669"/>
    <property type="project" value="InterPro"/>
</dbReference>
<gene>
    <name evidence="2" type="ORF">A2153_01610</name>
</gene>
<evidence type="ECO:0000259" key="1">
    <source>
        <dbReference type="Pfam" id="PF08241"/>
    </source>
</evidence>
<evidence type="ECO:0000313" key="3">
    <source>
        <dbReference type="Proteomes" id="UP000177396"/>
    </source>
</evidence>
<feature type="domain" description="Methyltransferase type 11" evidence="1">
    <location>
        <begin position="107"/>
        <end position="196"/>
    </location>
</feature>
<proteinExistence type="predicted"/>